<sequence>MKAMRKNSTKSTQPRTLSAASELPARKSINLKRIWIIGTLALGITLGSGLAGGKVEAEAVYRETPPASSDDAANKPNAFLYALGAQNEQAVYDLMYEGLSLREIAVLGGGSEDELAALQVRELEQQLEQRLADGQITKEAYIAYKAELPEIISASLSSSMKSL</sequence>
<accession>A0ABQ1ZYT7</accession>
<evidence type="ECO:0000313" key="2">
    <source>
        <dbReference type="Proteomes" id="UP000605427"/>
    </source>
</evidence>
<keyword evidence="2" id="KW-1185">Reference proteome</keyword>
<evidence type="ECO:0000313" key="1">
    <source>
        <dbReference type="EMBL" id="GGH82762.1"/>
    </source>
</evidence>
<reference evidence="2" key="1">
    <citation type="journal article" date="2019" name="Int. J. Syst. Evol. Microbiol.">
        <title>The Global Catalogue of Microorganisms (GCM) 10K type strain sequencing project: providing services to taxonomists for standard genome sequencing and annotation.</title>
        <authorList>
            <consortium name="The Broad Institute Genomics Platform"/>
            <consortium name="The Broad Institute Genome Sequencing Center for Infectious Disease"/>
            <person name="Wu L."/>
            <person name="Ma J."/>
        </authorList>
    </citation>
    <scope>NUCLEOTIDE SEQUENCE [LARGE SCALE GENOMIC DNA]</scope>
    <source>
        <strain evidence="2">CCM 8702</strain>
    </source>
</reference>
<dbReference type="RefSeq" id="WP_172245776.1">
    <property type="nucleotide sequence ID" value="NZ_BMDD01000004.1"/>
</dbReference>
<proteinExistence type="predicted"/>
<gene>
    <name evidence="1" type="ORF">GCM10007362_34570</name>
</gene>
<name>A0ABQ1ZYT7_9BACL</name>
<comment type="caution">
    <text evidence="1">The sequence shown here is derived from an EMBL/GenBank/DDBJ whole genome shotgun (WGS) entry which is preliminary data.</text>
</comment>
<organism evidence="1 2">
    <name type="scientific">Saccharibacillus endophyticus</name>
    <dbReference type="NCBI Taxonomy" id="2060666"/>
    <lineage>
        <taxon>Bacteria</taxon>
        <taxon>Bacillati</taxon>
        <taxon>Bacillota</taxon>
        <taxon>Bacilli</taxon>
        <taxon>Bacillales</taxon>
        <taxon>Paenibacillaceae</taxon>
        <taxon>Saccharibacillus</taxon>
    </lineage>
</organism>
<dbReference type="Proteomes" id="UP000605427">
    <property type="component" value="Unassembled WGS sequence"/>
</dbReference>
<protein>
    <submittedName>
        <fullName evidence="1">Uncharacterized protein</fullName>
    </submittedName>
</protein>
<dbReference type="EMBL" id="BMDD01000004">
    <property type="protein sequence ID" value="GGH82762.1"/>
    <property type="molecule type" value="Genomic_DNA"/>
</dbReference>